<dbReference type="SUPFAM" id="SSF55729">
    <property type="entry name" value="Acyl-CoA N-acyltransferases (Nat)"/>
    <property type="match status" value="1"/>
</dbReference>
<protein>
    <submittedName>
        <fullName evidence="2">GNAT family N-acetyltransferase</fullName>
    </submittedName>
</protein>
<dbReference type="InterPro" id="IPR000182">
    <property type="entry name" value="GNAT_dom"/>
</dbReference>
<evidence type="ECO:0000313" key="3">
    <source>
        <dbReference type="Proteomes" id="UP000535491"/>
    </source>
</evidence>
<proteinExistence type="predicted"/>
<evidence type="ECO:0000259" key="1">
    <source>
        <dbReference type="PROSITE" id="PS51186"/>
    </source>
</evidence>
<dbReference type="EMBL" id="JACEIQ010000019">
    <property type="protein sequence ID" value="MBA4495779.1"/>
    <property type="molecule type" value="Genomic_DNA"/>
</dbReference>
<dbReference type="RefSeq" id="WP_181753606.1">
    <property type="nucleotide sequence ID" value="NZ_JACEIQ010000019.1"/>
</dbReference>
<dbReference type="Pfam" id="PF00583">
    <property type="entry name" value="Acetyltransf_1"/>
    <property type="match status" value="1"/>
</dbReference>
<dbReference type="CDD" id="cd04301">
    <property type="entry name" value="NAT_SF"/>
    <property type="match status" value="1"/>
</dbReference>
<sequence>MEFLELRTKNELLASYPVMIDFCPDLSQNEYLDYIQEMINEAHRLFSLKINGKIVSVATVSIRTDLSNGRHLWISELVTSSVERSKGYGKVMMNYLKEFAVKQNCKKIILFSGLARHQAHHFWENHMGFEKRGFVFKLDM</sequence>
<comment type="caution">
    <text evidence="2">The sequence shown here is derived from an EMBL/GenBank/DDBJ whole genome shotgun (WGS) entry which is preliminary data.</text>
</comment>
<dbReference type="Proteomes" id="UP000535491">
    <property type="component" value="Unassembled WGS sequence"/>
</dbReference>
<name>A0A7W1WTM8_9BACL</name>
<dbReference type="Gene3D" id="3.40.630.30">
    <property type="match status" value="1"/>
</dbReference>
<reference evidence="2 3" key="1">
    <citation type="submission" date="2020-07" db="EMBL/GenBank/DDBJ databases">
        <authorList>
            <person name="Feng H."/>
        </authorList>
    </citation>
    <scope>NUCLEOTIDE SEQUENCE [LARGE SCALE GENOMIC DNA]</scope>
    <source>
        <strain evidence="3">s-10</strain>
    </source>
</reference>
<dbReference type="InterPro" id="IPR016181">
    <property type="entry name" value="Acyl_CoA_acyltransferase"/>
</dbReference>
<accession>A0A7W1WTM8</accession>
<feature type="domain" description="N-acetyltransferase" evidence="1">
    <location>
        <begin position="1"/>
        <end position="140"/>
    </location>
</feature>
<gene>
    <name evidence="2" type="ORF">H1191_15920</name>
</gene>
<keyword evidence="3" id="KW-1185">Reference proteome</keyword>
<evidence type="ECO:0000313" key="2">
    <source>
        <dbReference type="EMBL" id="MBA4495779.1"/>
    </source>
</evidence>
<dbReference type="AlphaFoldDB" id="A0A7W1WTM8"/>
<keyword evidence="2" id="KW-0808">Transferase</keyword>
<dbReference type="PROSITE" id="PS51186">
    <property type="entry name" value="GNAT"/>
    <property type="match status" value="1"/>
</dbReference>
<dbReference type="GO" id="GO:0016747">
    <property type="term" value="F:acyltransferase activity, transferring groups other than amino-acyl groups"/>
    <property type="evidence" value="ECO:0007669"/>
    <property type="project" value="InterPro"/>
</dbReference>
<organism evidence="2 3">
    <name type="scientific">Paenactinomyces guangxiensis</name>
    <dbReference type="NCBI Taxonomy" id="1490290"/>
    <lineage>
        <taxon>Bacteria</taxon>
        <taxon>Bacillati</taxon>
        <taxon>Bacillota</taxon>
        <taxon>Bacilli</taxon>
        <taxon>Bacillales</taxon>
        <taxon>Thermoactinomycetaceae</taxon>
        <taxon>Paenactinomyces</taxon>
    </lineage>
</organism>